<evidence type="ECO:0000313" key="6">
    <source>
        <dbReference type="Proteomes" id="UP001500279"/>
    </source>
</evidence>
<feature type="compositionally biased region" description="Acidic residues" evidence="3">
    <location>
        <begin position="310"/>
        <end position="319"/>
    </location>
</feature>
<organism evidence="5 6">
    <name type="scientific">Ideonella azotifigens</name>
    <dbReference type="NCBI Taxonomy" id="513160"/>
    <lineage>
        <taxon>Bacteria</taxon>
        <taxon>Pseudomonadati</taxon>
        <taxon>Pseudomonadota</taxon>
        <taxon>Betaproteobacteria</taxon>
        <taxon>Burkholderiales</taxon>
        <taxon>Sphaerotilaceae</taxon>
        <taxon>Ideonella</taxon>
    </lineage>
</organism>
<gene>
    <name evidence="5" type="ORF">GCM10009107_33350</name>
</gene>
<dbReference type="PANTHER" id="PTHR30035">
    <property type="entry name" value="LIPOPROTEIN VACJ-RELATED"/>
    <property type="match status" value="1"/>
</dbReference>
<dbReference type="Pfam" id="PF04333">
    <property type="entry name" value="MlaA"/>
    <property type="match status" value="1"/>
</dbReference>
<evidence type="ECO:0000256" key="1">
    <source>
        <dbReference type="ARBA" id="ARBA00010634"/>
    </source>
</evidence>
<accession>A0ABN1K5X9</accession>
<name>A0ABN1K5X9_9BURK</name>
<feature type="signal peptide" evidence="4">
    <location>
        <begin position="1"/>
        <end position="23"/>
    </location>
</feature>
<evidence type="ECO:0008006" key="7">
    <source>
        <dbReference type="Google" id="ProtNLM"/>
    </source>
</evidence>
<evidence type="ECO:0000313" key="5">
    <source>
        <dbReference type="EMBL" id="GAA0755650.1"/>
    </source>
</evidence>
<dbReference type="RefSeq" id="WP_141285336.1">
    <property type="nucleotide sequence ID" value="NZ_BAAAEW010000022.1"/>
</dbReference>
<evidence type="ECO:0000256" key="3">
    <source>
        <dbReference type="SAM" id="MobiDB-lite"/>
    </source>
</evidence>
<feature type="region of interest" description="Disordered" evidence="3">
    <location>
        <begin position="28"/>
        <end position="117"/>
    </location>
</feature>
<comment type="caution">
    <text evidence="5">The sequence shown here is derived from an EMBL/GenBank/DDBJ whole genome shotgun (WGS) entry which is preliminary data.</text>
</comment>
<keyword evidence="2 4" id="KW-0732">Signal</keyword>
<feature type="compositionally biased region" description="Low complexity" evidence="3">
    <location>
        <begin position="55"/>
        <end position="91"/>
    </location>
</feature>
<feature type="region of interest" description="Disordered" evidence="3">
    <location>
        <begin position="304"/>
        <end position="328"/>
    </location>
</feature>
<dbReference type="EMBL" id="BAAAEW010000022">
    <property type="protein sequence ID" value="GAA0755650.1"/>
    <property type="molecule type" value="Genomic_DNA"/>
</dbReference>
<comment type="similarity">
    <text evidence="1">Belongs to the MlaA family.</text>
</comment>
<dbReference type="Proteomes" id="UP001500279">
    <property type="component" value="Unassembled WGS sequence"/>
</dbReference>
<keyword evidence="6" id="KW-1185">Reference proteome</keyword>
<proteinExistence type="inferred from homology"/>
<protein>
    <recommendedName>
        <fullName evidence="7">VacJ family lipoprotein</fullName>
    </recommendedName>
</protein>
<dbReference type="PRINTS" id="PR01805">
    <property type="entry name" value="VACJLIPOPROT"/>
</dbReference>
<evidence type="ECO:0000256" key="4">
    <source>
        <dbReference type="SAM" id="SignalP"/>
    </source>
</evidence>
<reference evidence="5 6" key="1">
    <citation type="journal article" date="2019" name="Int. J. Syst. Evol. Microbiol.">
        <title>The Global Catalogue of Microorganisms (GCM) 10K type strain sequencing project: providing services to taxonomists for standard genome sequencing and annotation.</title>
        <authorList>
            <consortium name="The Broad Institute Genomics Platform"/>
            <consortium name="The Broad Institute Genome Sequencing Center for Infectious Disease"/>
            <person name="Wu L."/>
            <person name="Ma J."/>
        </authorList>
    </citation>
    <scope>NUCLEOTIDE SEQUENCE [LARGE SCALE GENOMIC DNA]</scope>
    <source>
        <strain evidence="5 6">JCM 15503</strain>
    </source>
</reference>
<feature type="compositionally biased region" description="Polar residues" evidence="3">
    <location>
        <begin position="35"/>
        <end position="54"/>
    </location>
</feature>
<feature type="chain" id="PRO_5046136978" description="VacJ family lipoprotein" evidence="4">
    <location>
        <begin position="24"/>
        <end position="328"/>
    </location>
</feature>
<evidence type="ECO:0000256" key="2">
    <source>
        <dbReference type="ARBA" id="ARBA00022729"/>
    </source>
</evidence>
<feature type="compositionally biased region" description="Basic and acidic residues" evidence="3">
    <location>
        <begin position="92"/>
        <end position="101"/>
    </location>
</feature>
<dbReference type="PANTHER" id="PTHR30035:SF3">
    <property type="entry name" value="INTERMEMBRANE PHOSPHOLIPID TRANSPORT SYSTEM LIPOPROTEIN MLAA"/>
    <property type="match status" value="1"/>
</dbReference>
<sequence>MSMTTRRSGLAAALLVLSLAAHAGEDDIAVAAEPSESQQSQDIQATPATDTQQVAPAEADAQQTAPAPAPAASDAAAAPAAEPASAVPAEAQADRDTEPGDKPSAPTPNRRDPFESFNRGVFSFNESLDAHLLKPVAEGYKKVVPELVRTGVENVLGNLGDVWSTVNNLLQGKIEGTARMTMRVLSNSIIGMGGIFDPATDMGLERQSEDFGQTLGRWGVPPGPYLVLPLLGPSTVRDAAATPANIYFGPTYFIDDSNVSLGVGVLNVISTRASLLDAGQMLDSIALDKYSFLRDAYLARRRNQVYDGNPPEEPDDSDADGAPVPAKP</sequence>
<dbReference type="InterPro" id="IPR007428">
    <property type="entry name" value="MlaA"/>
</dbReference>